<dbReference type="AlphaFoldDB" id="A0A6C0CRY0"/>
<name>A0A6C0CRY0_9ZZZZ</name>
<sequence>MKISFTGYLLIGLLLVICTKIYFDSDYFNLKCIISDVDGKKYCVRERQKLELAADKLASASVNMQRLVDKCHEKYQNRENVKRLKEGFNPKRIQETLPTSQYTAYSENKGEKLAFCLDKNKNGKGGLIDDNTLMFVAIHELAHVASESIGHTDEFWRNFKFLLQEAEEMSIYTPIDYKKNPKNYCGMEITDNPYFDY</sequence>
<evidence type="ECO:0008006" key="2">
    <source>
        <dbReference type="Google" id="ProtNLM"/>
    </source>
</evidence>
<reference evidence="1" key="1">
    <citation type="journal article" date="2020" name="Nature">
        <title>Giant virus diversity and host interactions through global metagenomics.</title>
        <authorList>
            <person name="Schulz F."/>
            <person name="Roux S."/>
            <person name="Paez-Espino D."/>
            <person name="Jungbluth S."/>
            <person name="Walsh D.A."/>
            <person name="Denef V.J."/>
            <person name="McMahon K.D."/>
            <person name="Konstantinidis K.T."/>
            <person name="Eloe-Fadrosh E.A."/>
            <person name="Kyrpides N.C."/>
            <person name="Woyke T."/>
        </authorList>
    </citation>
    <scope>NUCLEOTIDE SEQUENCE</scope>
    <source>
        <strain evidence="1">GVMAG-M-3300021425-30</strain>
    </source>
</reference>
<accession>A0A6C0CRY0</accession>
<organism evidence="1">
    <name type="scientific">viral metagenome</name>
    <dbReference type="NCBI Taxonomy" id="1070528"/>
    <lineage>
        <taxon>unclassified sequences</taxon>
        <taxon>metagenomes</taxon>
        <taxon>organismal metagenomes</taxon>
    </lineage>
</organism>
<dbReference type="EMBL" id="MN739467">
    <property type="protein sequence ID" value="QHT06245.1"/>
    <property type="molecule type" value="Genomic_DNA"/>
</dbReference>
<protein>
    <recommendedName>
        <fullName evidence="2">WLM domain-containing protein</fullName>
    </recommendedName>
</protein>
<proteinExistence type="predicted"/>
<evidence type="ECO:0000313" key="1">
    <source>
        <dbReference type="EMBL" id="QHT06245.1"/>
    </source>
</evidence>